<feature type="non-terminal residue" evidence="6">
    <location>
        <position position="1"/>
    </location>
</feature>
<proteinExistence type="predicted"/>
<sequence length="62" mass="6770">VLRAMLRIPSEQGWHKALSTSLPHLAIISLVLSTAMFASLKPRSISSPTRDLLLSVLYSVVP</sequence>
<dbReference type="GO" id="GO:0004930">
    <property type="term" value="F:G protein-coupled receptor activity"/>
    <property type="evidence" value="ECO:0007669"/>
    <property type="project" value="UniProtKB-KW"/>
</dbReference>
<keyword evidence="5 6" id="KW-0675">Receptor</keyword>
<keyword evidence="2" id="KW-0472">Membrane</keyword>
<keyword evidence="3" id="KW-0552">Olfaction</keyword>
<evidence type="ECO:0000313" key="7">
    <source>
        <dbReference type="Proteomes" id="UP000054190"/>
    </source>
</evidence>
<organism evidence="6 7">
    <name type="scientific">Tyto alba</name>
    <name type="common">Barn owl</name>
    <dbReference type="NCBI Taxonomy" id="56313"/>
    <lineage>
        <taxon>Eukaryota</taxon>
        <taxon>Metazoa</taxon>
        <taxon>Chordata</taxon>
        <taxon>Craniata</taxon>
        <taxon>Vertebrata</taxon>
        <taxon>Euteleostomi</taxon>
        <taxon>Archelosauria</taxon>
        <taxon>Archosauria</taxon>
        <taxon>Dinosauria</taxon>
        <taxon>Saurischia</taxon>
        <taxon>Theropoda</taxon>
        <taxon>Coelurosauria</taxon>
        <taxon>Aves</taxon>
        <taxon>Neognathae</taxon>
        <taxon>Neoaves</taxon>
        <taxon>Telluraves</taxon>
        <taxon>Strigiformes</taxon>
        <taxon>Tytonidae</taxon>
        <taxon>Tyto</taxon>
    </lineage>
</organism>
<accession>A0A093ELX2</accession>
<comment type="subcellular location">
    <subcellularLocation>
        <location evidence="1">Cell membrane</location>
        <topology evidence="1">Multi-pass membrane protein</topology>
    </subcellularLocation>
</comment>
<feature type="non-terminal residue" evidence="6">
    <location>
        <position position="62"/>
    </location>
</feature>
<keyword evidence="2" id="KW-1003">Cell membrane</keyword>
<keyword evidence="7" id="KW-1185">Reference proteome</keyword>
<evidence type="ECO:0000256" key="5">
    <source>
        <dbReference type="ARBA" id="ARBA00023170"/>
    </source>
</evidence>
<dbReference type="InterPro" id="IPR050516">
    <property type="entry name" value="Olfactory_GPCR"/>
</dbReference>
<protein>
    <submittedName>
        <fullName evidence="6">Putative olfactory receptor 14L1</fullName>
    </submittedName>
</protein>
<keyword evidence="3" id="KW-0716">Sensory transduction</keyword>
<evidence type="ECO:0000256" key="4">
    <source>
        <dbReference type="ARBA" id="ARBA00023040"/>
    </source>
</evidence>
<evidence type="ECO:0000256" key="1">
    <source>
        <dbReference type="ARBA" id="ARBA00004651"/>
    </source>
</evidence>
<reference evidence="6 7" key="1">
    <citation type="submission" date="2014-04" db="EMBL/GenBank/DDBJ databases">
        <title>Genome evolution of avian class.</title>
        <authorList>
            <person name="Zhang G."/>
            <person name="Li C."/>
        </authorList>
    </citation>
    <scope>NUCLEOTIDE SEQUENCE [LARGE SCALE GENOMIC DNA]</scope>
    <source>
        <strain evidence="6">BGI_N341</strain>
    </source>
</reference>
<dbReference type="Proteomes" id="UP000054190">
    <property type="component" value="Unassembled WGS sequence"/>
</dbReference>
<gene>
    <name evidence="6" type="ORF">N341_00852</name>
</gene>
<dbReference type="GO" id="GO:0007608">
    <property type="term" value="P:sensory perception of smell"/>
    <property type="evidence" value="ECO:0007669"/>
    <property type="project" value="UniProtKB-KW"/>
</dbReference>
<dbReference type="PANTHER" id="PTHR26452">
    <property type="entry name" value="OLFACTORY RECEPTOR"/>
    <property type="match status" value="1"/>
</dbReference>
<dbReference type="GO" id="GO:0005886">
    <property type="term" value="C:plasma membrane"/>
    <property type="evidence" value="ECO:0007669"/>
    <property type="project" value="UniProtKB-SubCell"/>
</dbReference>
<dbReference type="EMBL" id="KK371712">
    <property type="protein sequence ID" value="KFV43880.1"/>
    <property type="molecule type" value="Genomic_DNA"/>
</dbReference>
<evidence type="ECO:0000256" key="3">
    <source>
        <dbReference type="ARBA" id="ARBA00022725"/>
    </source>
</evidence>
<name>A0A093ELX2_TYTAL</name>
<dbReference type="AlphaFoldDB" id="A0A093ELX2"/>
<evidence type="ECO:0000313" key="6">
    <source>
        <dbReference type="EMBL" id="KFV43880.1"/>
    </source>
</evidence>
<evidence type="ECO:0000256" key="2">
    <source>
        <dbReference type="ARBA" id="ARBA00022475"/>
    </source>
</evidence>
<keyword evidence="4" id="KW-0807">Transducer</keyword>
<keyword evidence="4" id="KW-0297">G-protein coupled receptor</keyword>